<comment type="caution">
    <text evidence="1">The sequence shown here is derived from an EMBL/GenBank/DDBJ whole genome shotgun (WGS) entry which is preliminary data.</text>
</comment>
<sequence length="785" mass="89239">MIKTIKTMAKQEKERYNVPRKVQDVIPVRRIWPDGIFLVGTKFTKTYKFTDINYLVASREDKESMFLTYSELLNSLDSGAVTKITVNNRRMNKANFEQSILMPMQGDFRDEYRREYNQMLLDKATGANGITQEKYITISVVKKDIEEARAYFARVGADLVSHFAALGSKCVELDATERLRILHDFYRQGEEAEFRFNAREMMKRGHDFRDYICPDGIEKNSDYLKLGEKYCRVLFLKDYASYIKDNMATELTDFNRNMMLSIDVVPVPTDEAVREVENRLLGVETNITNWQRRQNANNNFSAVVPYDMELQRKESKEFLDDLTTRDQRMMFAVITLAITADTKEQLDSDTEAVLSVARKHMCQLATLKFQQLDGLNTALPIGARKINAFRTLTTESLAVFIPFKVQEIQDKGGIYFGENAISHNLIMCNKANLLNQSAFLLGVPGAGKSFSAKELIAFLMLHPDYANDDILICDPENEFGALCQALGRDMASVIHMAAGGKDRLNAMYMVEGYGEQNPIVEKSQFIMSLIEQIDKTGVGPQHKSIIDRCTALVYQDAERTGNIATLCDLREKLLEQPEEKAKDIALSLELFTTGSLDIFGRESTVDLDKRVVVFDIRGLGQQLKPTGLLVITDTILNRVTLNWKRGKRTHVFLDEFHVVFENEQSGVFFNSAWRQFRKRGAYPTAITQNVEYLLDSVQASTMLSNSEFIVMLNQAASDREKLAKLLNISKEQMSYVTNADAGCGLIRYGSALVPFINRFPRDTKLYELMTTRPGEGVFGGEKEAM</sequence>
<dbReference type="InterPro" id="IPR051162">
    <property type="entry name" value="T4SS_component"/>
</dbReference>
<dbReference type="Gene3D" id="3.40.50.300">
    <property type="entry name" value="P-loop containing nucleotide triphosphate hydrolases"/>
    <property type="match status" value="1"/>
</dbReference>
<gene>
    <name evidence="1" type="ORF">HMPREF9460_02044</name>
</gene>
<name>A0A096DCW5_FLAPL</name>
<dbReference type="NCBIfam" id="NF045971">
    <property type="entry name" value="conju_CD1110"/>
    <property type="match status" value="1"/>
</dbReference>
<dbReference type="EMBL" id="ADLO01000059">
    <property type="protein sequence ID" value="KGF55309.1"/>
    <property type="molecule type" value="Genomic_DNA"/>
</dbReference>
<organism evidence="1 2">
    <name type="scientific">Flavonifractor plautii 1_3_50AFAA</name>
    <dbReference type="NCBI Taxonomy" id="742738"/>
    <lineage>
        <taxon>Bacteria</taxon>
        <taxon>Bacillati</taxon>
        <taxon>Bacillota</taxon>
        <taxon>Clostridia</taxon>
        <taxon>Eubacteriales</taxon>
        <taxon>Oscillospiraceae</taxon>
        <taxon>Flavonifractor</taxon>
    </lineage>
</organism>
<dbReference type="PANTHER" id="PTHR30121:SF6">
    <property type="entry name" value="SLR6007 PROTEIN"/>
    <property type="match status" value="1"/>
</dbReference>
<dbReference type="PATRIC" id="fig|742738.3.peg.2097"/>
<reference evidence="1 2" key="1">
    <citation type="submission" date="2011-08" db="EMBL/GenBank/DDBJ databases">
        <title>The Genome Sequence of Clostridium orbiscindens 1_3_50AFAA.</title>
        <authorList>
            <consortium name="The Broad Institute Genome Sequencing Platform"/>
            <person name="Earl A."/>
            <person name="Ward D."/>
            <person name="Feldgarden M."/>
            <person name="Gevers D."/>
            <person name="Daigneault M."/>
            <person name="Strauss J."/>
            <person name="Allen-Vercoe E."/>
            <person name="Young S.K."/>
            <person name="Zeng Q."/>
            <person name="Gargeya S."/>
            <person name="Fitzgerald M."/>
            <person name="Haas B."/>
            <person name="Abouelleil A."/>
            <person name="Alvarado L."/>
            <person name="Arachchi H.M."/>
            <person name="Berlin A."/>
            <person name="Brown A."/>
            <person name="Chapman S.B."/>
            <person name="Chen Z."/>
            <person name="Dunbar C."/>
            <person name="Freedman E."/>
            <person name="Gearin G."/>
            <person name="Gellesch M."/>
            <person name="Goldberg J."/>
            <person name="Griggs A."/>
            <person name="Gujja S."/>
            <person name="Heiman D."/>
            <person name="Howarth C."/>
            <person name="Larson L."/>
            <person name="Lui A."/>
            <person name="MacDonald P.J.P."/>
            <person name="Montmayeur A."/>
            <person name="Murphy C."/>
            <person name="Neiman D."/>
            <person name="Pearson M."/>
            <person name="Priest M."/>
            <person name="Roberts A."/>
            <person name="Saif S."/>
            <person name="Shea T."/>
            <person name="Shenoy N."/>
            <person name="Sisk P."/>
            <person name="Stolte C."/>
            <person name="Sykes S."/>
            <person name="Wortman J."/>
            <person name="Nusbaum C."/>
            <person name="Birren B."/>
        </authorList>
    </citation>
    <scope>NUCLEOTIDE SEQUENCE [LARGE SCALE GENOMIC DNA]</scope>
    <source>
        <strain evidence="1 2">1_3_50AFAA</strain>
    </source>
</reference>
<accession>A0A096DCW5</accession>
<proteinExistence type="predicted"/>
<evidence type="ECO:0008006" key="3">
    <source>
        <dbReference type="Google" id="ProtNLM"/>
    </source>
</evidence>
<dbReference type="InterPro" id="IPR027417">
    <property type="entry name" value="P-loop_NTPase"/>
</dbReference>
<dbReference type="Gene3D" id="1.10.8.730">
    <property type="match status" value="1"/>
</dbReference>
<dbReference type="RefSeq" id="WP_009258134.1">
    <property type="nucleotide sequence ID" value="NZ_KN174163.1"/>
</dbReference>
<dbReference type="AlphaFoldDB" id="A0A096DCW5"/>
<keyword evidence="2" id="KW-1185">Reference proteome</keyword>
<dbReference type="SUPFAM" id="SSF52540">
    <property type="entry name" value="P-loop containing nucleoside triphosphate hydrolases"/>
    <property type="match status" value="1"/>
</dbReference>
<evidence type="ECO:0000313" key="2">
    <source>
        <dbReference type="Proteomes" id="UP000029585"/>
    </source>
</evidence>
<dbReference type="Proteomes" id="UP000029585">
    <property type="component" value="Unassembled WGS sequence"/>
</dbReference>
<evidence type="ECO:0000313" key="1">
    <source>
        <dbReference type="EMBL" id="KGF55309.1"/>
    </source>
</evidence>
<dbReference type="HOGENOM" id="CLU_009097_2_0_9"/>
<protein>
    <recommendedName>
        <fullName evidence="3">TraG P-loop domain-containing protein</fullName>
    </recommendedName>
</protein>
<dbReference type="eggNOG" id="COG3451">
    <property type="taxonomic scope" value="Bacteria"/>
</dbReference>
<dbReference type="PANTHER" id="PTHR30121">
    <property type="entry name" value="UNCHARACTERIZED PROTEIN YJGR-RELATED"/>
    <property type="match status" value="1"/>
</dbReference>